<accession>F5YMX0</accession>
<dbReference type="STRING" id="545694.TREPR_1697"/>
<keyword evidence="2" id="KW-1185">Reference proteome</keyword>
<proteinExistence type="predicted"/>
<evidence type="ECO:0000313" key="1">
    <source>
        <dbReference type="EMBL" id="AEF84117.1"/>
    </source>
</evidence>
<reference evidence="1 2" key="2">
    <citation type="journal article" date="2011" name="ISME J.">
        <title>RNA-seq reveals cooperative metabolic interactions between two termite-gut spirochete species in co-culture.</title>
        <authorList>
            <person name="Rosenthal A.Z."/>
            <person name="Matson E.G."/>
            <person name="Eldar A."/>
            <person name="Leadbetter J.R."/>
        </authorList>
    </citation>
    <scope>NUCLEOTIDE SEQUENCE [LARGE SCALE GENOMIC DNA]</scope>
    <source>
        <strain evidence="2">ATCC BAA-887 / DSM 12427 / ZAS-2</strain>
    </source>
</reference>
<dbReference type="HOGENOM" id="CLU_3318749_0_0_12"/>
<evidence type="ECO:0000313" key="2">
    <source>
        <dbReference type="Proteomes" id="UP000009223"/>
    </source>
</evidence>
<dbReference type="Proteomes" id="UP000009223">
    <property type="component" value="Chromosome"/>
</dbReference>
<dbReference type="AlphaFoldDB" id="F5YMX0"/>
<dbReference type="EMBL" id="CP001843">
    <property type="protein sequence ID" value="AEF84117.1"/>
    <property type="molecule type" value="Genomic_DNA"/>
</dbReference>
<reference evidence="2" key="1">
    <citation type="submission" date="2009-12" db="EMBL/GenBank/DDBJ databases">
        <title>Complete sequence of Treponema primitia strain ZAS-2.</title>
        <authorList>
            <person name="Tetu S.G."/>
            <person name="Matson E."/>
            <person name="Ren Q."/>
            <person name="Seshadri R."/>
            <person name="Elbourne L."/>
            <person name="Hassan K.A."/>
            <person name="Durkin A."/>
            <person name="Radune D."/>
            <person name="Mohamoud Y."/>
            <person name="Shay R."/>
            <person name="Jin S."/>
            <person name="Zhang X."/>
            <person name="Lucey K."/>
            <person name="Ballor N.R."/>
            <person name="Ottesen E."/>
            <person name="Rosenthal R."/>
            <person name="Allen A."/>
            <person name="Leadbetter J.R."/>
            <person name="Paulsen I.T."/>
        </authorList>
    </citation>
    <scope>NUCLEOTIDE SEQUENCE [LARGE SCALE GENOMIC DNA]</scope>
    <source>
        <strain evidence="2">ATCC BAA-887 / DSM 12427 / ZAS-2</strain>
    </source>
</reference>
<organism evidence="1 2">
    <name type="scientific">Treponema primitia (strain ATCC BAA-887 / DSM 12427 / ZAS-2)</name>
    <dbReference type="NCBI Taxonomy" id="545694"/>
    <lineage>
        <taxon>Bacteria</taxon>
        <taxon>Pseudomonadati</taxon>
        <taxon>Spirochaetota</taxon>
        <taxon>Spirochaetia</taxon>
        <taxon>Spirochaetales</taxon>
        <taxon>Treponemataceae</taxon>
        <taxon>Treponema</taxon>
    </lineage>
</organism>
<sequence length="39" mass="4539">MRGRYEKFGNNSPKNHILSFTVAFQKAGKGVYLVFAYWL</sequence>
<name>F5YMX0_TREPZ</name>
<dbReference type="KEGG" id="tpi:TREPR_1697"/>
<gene>
    <name evidence="1" type="ordered locus">TREPR_1697</name>
</gene>
<protein>
    <submittedName>
        <fullName evidence="1">Uncharacterized protein</fullName>
    </submittedName>
</protein>